<reference evidence="1" key="2">
    <citation type="journal article" date="2021" name="Microbiome">
        <title>Successional dynamics and alternative stable states in a saline activated sludge microbial community over 9 years.</title>
        <authorList>
            <person name="Wang Y."/>
            <person name="Ye J."/>
            <person name="Ju F."/>
            <person name="Liu L."/>
            <person name="Boyd J.A."/>
            <person name="Deng Y."/>
            <person name="Parks D.H."/>
            <person name="Jiang X."/>
            <person name="Yin X."/>
            <person name="Woodcroft B.J."/>
            <person name="Tyson G.W."/>
            <person name="Hugenholtz P."/>
            <person name="Polz M.F."/>
            <person name="Zhang T."/>
        </authorList>
    </citation>
    <scope>NUCLEOTIDE SEQUENCE</scope>
    <source>
        <strain evidence="1">HKST-UBA17</strain>
    </source>
</reference>
<comment type="caution">
    <text evidence="1">The sequence shown here is derived from an EMBL/GenBank/DDBJ whole genome shotgun (WGS) entry which is preliminary data.</text>
</comment>
<accession>A0A955KYA5</accession>
<dbReference type="Proteomes" id="UP000741282">
    <property type="component" value="Unassembled WGS sequence"/>
</dbReference>
<dbReference type="AlphaFoldDB" id="A0A955KYA5"/>
<proteinExistence type="predicted"/>
<protein>
    <submittedName>
        <fullName evidence="1">Uncharacterized protein</fullName>
    </submittedName>
</protein>
<gene>
    <name evidence="1" type="ORF">KC685_04025</name>
</gene>
<evidence type="ECO:0000313" key="2">
    <source>
        <dbReference type="Proteomes" id="UP000741282"/>
    </source>
</evidence>
<reference evidence="1" key="1">
    <citation type="submission" date="2020-04" db="EMBL/GenBank/DDBJ databases">
        <authorList>
            <person name="Zhang T."/>
        </authorList>
    </citation>
    <scope>NUCLEOTIDE SEQUENCE</scope>
    <source>
        <strain evidence="1">HKST-UBA17</strain>
    </source>
</reference>
<dbReference type="EMBL" id="JAGQLN010000015">
    <property type="protein sequence ID" value="MCA9377060.1"/>
    <property type="molecule type" value="Genomic_DNA"/>
</dbReference>
<name>A0A955KYA5_9BACT</name>
<evidence type="ECO:0000313" key="1">
    <source>
        <dbReference type="EMBL" id="MCA9377060.1"/>
    </source>
</evidence>
<sequence length="333" mass="37044">MKPETYFRKTYNQPEDIKFTENGESPPEVVAQQTLYGLANSFYASAIILDQCQVMKGELRTLADEVFVQRQRELLNEHPESQWSDVAESGKFQEIVNDYALFRRLIAFGEKHKDSISTDLLGISVSFRNQAYTNGTTIKDIDGADSRTESRLTKLASSAKKYGLKTTLYALITNTIPYLPPAYAAAFTVGGENTWLTQLIHQSGVPEYEFLVKLGYTFALIEATTTPLPVVPGVAGIVRLMSYAIAEGIIAGERNHRNARKAGLASNRAKKISTSIALGLPVAIDFGYLAIPIIDSLRSVDVDINSRIVLAGYRLNQLLRKYEIDLHQKFPVQ</sequence>
<organism evidence="1 2">
    <name type="scientific">Candidatus Dojkabacteria bacterium</name>
    <dbReference type="NCBI Taxonomy" id="2099670"/>
    <lineage>
        <taxon>Bacteria</taxon>
        <taxon>Candidatus Dojkabacteria</taxon>
    </lineage>
</organism>